<dbReference type="Pfam" id="PF23282">
    <property type="entry name" value="WHD_ROQ1"/>
    <property type="match status" value="1"/>
</dbReference>
<dbReference type="SUPFAM" id="SSF52058">
    <property type="entry name" value="L domain-like"/>
    <property type="match status" value="2"/>
</dbReference>
<reference evidence="4" key="1">
    <citation type="submission" date="2020-06" db="EMBL/GenBank/DDBJ databases">
        <title>WGS assembly of Ceratodon purpureus strain R40.</title>
        <authorList>
            <person name="Carey S.B."/>
            <person name="Jenkins J."/>
            <person name="Shu S."/>
            <person name="Lovell J.T."/>
            <person name="Sreedasyam A."/>
            <person name="Maumus F."/>
            <person name="Tiley G.P."/>
            <person name="Fernandez-Pozo N."/>
            <person name="Barry K."/>
            <person name="Chen C."/>
            <person name="Wang M."/>
            <person name="Lipzen A."/>
            <person name="Daum C."/>
            <person name="Saski C.A."/>
            <person name="Payton A.C."/>
            <person name="Mcbreen J.C."/>
            <person name="Conrad R.E."/>
            <person name="Kollar L.M."/>
            <person name="Olsson S."/>
            <person name="Huttunen S."/>
            <person name="Landis J.B."/>
            <person name="Wickett N.J."/>
            <person name="Johnson M.G."/>
            <person name="Rensing S.A."/>
            <person name="Grimwood J."/>
            <person name="Schmutz J."/>
            <person name="Mcdaniel S.F."/>
        </authorList>
    </citation>
    <scope>NUCLEOTIDE SEQUENCE</scope>
    <source>
        <strain evidence="4">R40</strain>
    </source>
</reference>
<evidence type="ECO:0000256" key="2">
    <source>
        <dbReference type="ARBA" id="ARBA00022737"/>
    </source>
</evidence>
<proteinExistence type="predicted"/>
<keyword evidence="5" id="KW-1185">Reference proteome</keyword>
<dbReference type="AlphaFoldDB" id="A0A8T0IIR4"/>
<dbReference type="Pfam" id="PF23598">
    <property type="entry name" value="LRR_14"/>
    <property type="match status" value="2"/>
</dbReference>
<dbReference type="InterPro" id="IPR032675">
    <property type="entry name" value="LRR_dom_sf"/>
</dbReference>
<accession>A0A8T0IIR4</accession>
<dbReference type="SUPFAM" id="SSF52200">
    <property type="entry name" value="Toll/Interleukin receptor TIR domain"/>
    <property type="match status" value="1"/>
</dbReference>
<dbReference type="EMBL" id="CM026423">
    <property type="protein sequence ID" value="KAG0582799.1"/>
    <property type="molecule type" value="Genomic_DNA"/>
</dbReference>
<dbReference type="InterPro" id="IPR000157">
    <property type="entry name" value="TIR_dom"/>
</dbReference>
<dbReference type="InterPro" id="IPR044974">
    <property type="entry name" value="Disease_R_plants"/>
</dbReference>
<sequence length="1186" mass="132259">MKRKRDPERAGTSHAVMDDFDVFLNHRGPDVKNTFIAHLEEALRFAGFRPFLDARSLMKGNPALQSIDQVLDTAKVHVAVVSRRFVESKHCLNELVAMVRSDKPVIPVFYDVEPVDLRWVEKGPFGEAFEKHKARGRTEKKLQEWRVALDTLAGITGFRLADYKWNEAHLKVAVVDAVARLTPSNDPVEVEEFTVGLEGPKDECIRALDNMGAGIGILGLVGMGGVGKTTLAREIYNHFVGEKKFRHMTFLEIHRDRSSFDVQVRPAHSTGLQESRSLREQLLWDLLRVHATTSNYCSRIQQVSRLGPVLIVIDNIHKLDEFEALVSFVGELHPGSRIIITSRDWGVLRKVAGRAKLEHYLFHVSTLDSHDSNMLFNWHAFHANEALSKFRGIAKDVVKACGGLPLALKVMGSTLFDKTSSEDKETIWLEAVDALRENMDVMAVLKWSYDNLSNLEKRMFVDISCLFCNESKEMALAYWRSCKHCISCGGIKTPEMSLKNLMDRNIVHQGHDGILQVHDLLRDLGQDIGKDLKSHIVCYGEEDGVAVTNQGTNKTMALNLKRSQNKHFEAKTFANMSNLHSLVLPHGGLVNGDLGCMSKELRMLQWRGMPFTNVPTRLNLRHVVSLDFSFSSNLAILWTDSTIGFEGYPNLQKLNLEECTSITKLPDSIGQSSHLQHLRLSGCKSVERLPKSIGQLKALKELHLNSCTGLKALPDSIGALSNLKDLYANGCRSLVKLPTSIRKVSSLEVLLIDSSSLESQVSADGNIGKAWTRLRWLSLGSCGGLGSLIDHGALRSLQELEFGDSTLTEIPETLWLLTGLRSLDISSNDERPVEIEYLPKSITDLKMVEFLTLGNCKKLKRLPKNLGALTSLKELTIWDCPIRKLPKSLGLLSELRVLSIAWCKNLQKPPVSIRQLKSLWYFQFKDIGSTEAVMATNLQGLLGCGSLNSLTETLQLQDNTLTELPEPFGQLRRLCQLEISCERLQYLPNSISGLTMLAVLRLSQCHDLKRLPKALGTLTSLETLRIDCCPIKKLPKSIGALSRLQTLRVAGCKNLQKLPSSVKQLHSLKVLELEDCGGIEAMGAVVTLQGLPIWGSTSISKLPAALGIVSTLVVYDANNNVRFQNGEYRGRDDACFYETTEVLEEDESGYLKACRDKSSGQIHLLRGAHKKQCDQHPFPEIPYHGA</sequence>
<dbReference type="PROSITE" id="PS50104">
    <property type="entry name" value="TIR"/>
    <property type="match status" value="1"/>
</dbReference>
<dbReference type="InterPro" id="IPR058192">
    <property type="entry name" value="WHD_ROQ1-like"/>
</dbReference>
<dbReference type="InterPro" id="IPR042197">
    <property type="entry name" value="Apaf_helical"/>
</dbReference>
<keyword evidence="2" id="KW-0677">Repeat</keyword>
<dbReference type="SMART" id="SM00255">
    <property type="entry name" value="TIR"/>
    <property type="match status" value="1"/>
</dbReference>
<feature type="domain" description="TIR" evidence="3">
    <location>
        <begin position="18"/>
        <end position="182"/>
    </location>
</feature>
<dbReference type="GO" id="GO:0051707">
    <property type="term" value="P:response to other organism"/>
    <property type="evidence" value="ECO:0007669"/>
    <property type="project" value="UniProtKB-ARBA"/>
</dbReference>
<dbReference type="InterPro" id="IPR002182">
    <property type="entry name" value="NB-ARC"/>
</dbReference>
<gene>
    <name evidence="4" type="ORF">KC19_3G086900</name>
</gene>
<dbReference type="InterPro" id="IPR055414">
    <property type="entry name" value="LRR_R13L4/SHOC2-like"/>
</dbReference>
<evidence type="ECO:0000259" key="3">
    <source>
        <dbReference type="PROSITE" id="PS50104"/>
    </source>
</evidence>
<dbReference type="Pfam" id="PF01582">
    <property type="entry name" value="TIR"/>
    <property type="match status" value="1"/>
</dbReference>
<dbReference type="Gene3D" id="3.80.10.10">
    <property type="entry name" value="Ribonuclease Inhibitor"/>
    <property type="match status" value="3"/>
</dbReference>
<evidence type="ECO:0000256" key="1">
    <source>
        <dbReference type="ARBA" id="ARBA00022614"/>
    </source>
</evidence>
<evidence type="ECO:0000313" key="5">
    <source>
        <dbReference type="Proteomes" id="UP000822688"/>
    </source>
</evidence>
<dbReference type="InterPro" id="IPR003591">
    <property type="entry name" value="Leu-rich_rpt_typical-subtyp"/>
</dbReference>
<name>A0A8T0IIR4_CERPU</name>
<dbReference type="GO" id="GO:0043531">
    <property type="term" value="F:ADP binding"/>
    <property type="evidence" value="ECO:0007669"/>
    <property type="project" value="InterPro"/>
</dbReference>
<dbReference type="PRINTS" id="PR00364">
    <property type="entry name" value="DISEASERSIST"/>
</dbReference>
<dbReference type="Gene3D" id="3.40.50.10140">
    <property type="entry name" value="Toll/interleukin-1 receptor homology (TIR) domain"/>
    <property type="match status" value="1"/>
</dbReference>
<organism evidence="4 5">
    <name type="scientific">Ceratodon purpureus</name>
    <name type="common">Fire moss</name>
    <name type="synonym">Dicranum purpureum</name>
    <dbReference type="NCBI Taxonomy" id="3225"/>
    <lineage>
        <taxon>Eukaryota</taxon>
        <taxon>Viridiplantae</taxon>
        <taxon>Streptophyta</taxon>
        <taxon>Embryophyta</taxon>
        <taxon>Bryophyta</taxon>
        <taxon>Bryophytina</taxon>
        <taxon>Bryopsida</taxon>
        <taxon>Dicranidae</taxon>
        <taxon>Pseudoditrichales</taxon>
        <taxon>Ditrichaceae</taxon>
        <taxon>Ceratodon</taxon>
    </lineage>
</organism>
<evidence type="ECO:0000313" key="4">
    <source>
        <dbReference type="EMBL" id="KAG0582799.1"/>
    </source>
</evidence>
<dbReference type="PANTHER" id="PTHR11017:SF579">
    <property type="entry name" value="TIR DOMAIN-CONTAINING PROTEIN"/>
    <property type="match status" value="1"/>
</dbReference>
<dbReference type="GO" id="GO:0007165">
    <property type="term" value="P:signal transduction"/>
    <property type="evidence" value="ECO:0007669"/>
    <property type="project" value="InterPro"/>
</dbReference>
<dbReference type="Gene3D" id="3.40.50.300">
    <property type="entry name" value="P-loop containing nucleotide triphosphate hydrolases"/>
    <property type="match status" value="1"/>
</dbReference>
<dbReference type="PANTHER" id="PTHR11017">
    <property type="entry name" value="LEUCINE-RICH REPEAT-CONTAINING PROTEIN"/>
    <property type="match status" value="1"/>
</dbReference>
<comment type="caution">
    <text evidence="4">The sequence shown here is derived from an EMBL/GenBank/DDBJ whole genome shotgun (WGS) entry which is preliminary data.</text>
</comment>
<protein>
    <recommendedName>
        <fullName evidence="3">TIR domain-containing protein</fullName>
    </recommendedName>
</protein>
<dbReference type="InterPro" id="IPR035897">
    <property type="entry name" value="Toll_tir_struct_dom_sf"/>
</dbReference>
<dbReference type="Gene3D" id="1.10.8.430">
    <property type="entry name" value="Helical domain of apoptotic protease-activating factors"/>
    <property type="match status" value="1"/>
</dbReference>
<dbReference type="Pfam" id="PF00931">
    <property type="entry name" value="NB-ARC"/>
    <property type="match status" value="1"/>
</dbReference>
<dbReference type="SMART" id="SM00369">
    <property type="entry name" value="LRR_TYP"/>
    <property type="match status" value="5"/>
</dbReference>
<dbReference type="GO" id="GO:0006952">
    <property type="term" value="P:defense response"/>
    <property type="evidence" value="ECO:0007669"/>
    <property type="project" value="UniProtKB-KW"/>
</dbReference>
<keyword evidence="1" id="KW-0433">Leucine-rich repeat</keyword>
<dbReference type="Proteomes" id="UP000822688">
    <property type="component" value="Chromosome 3"/>
</dbReference>
<dbReference type="SUPFAM" id="SSF52540">
    <property type="entry name" value="P-loop containing nucleoside triphosphate hydrolases"/>
    <property type="match status" value="1"/>
</dbReference>
<dbReference type="InterPro" id="IPR027417">
    <property type="entry name" value="P-loop_NTPase"/>
</dbReference>